<keyword evidence="3" id="KW-1185">Reference proteome</keyword>
<reference evidence="2" key="1">
    <citation type="journal article" date="2020" name="Stud. Mycol.">
        <title>101 Dothideomycetes genomes: a test case for predicting lifestyles and emergence of pathogens.</title>
        <authorList>
            <person name="Haridas S."/>
            <person name="Albert R."/>
            <person name="Binder M."/>
            <person name="Bloem J."/>
            <person name="Labutti K."/>
            <person name="Salamov A."/>
            <person name="Andreopoulos B."/>
            <person name="Baker S."/>
            <person name="Barry K."/>
            <person name="Bills G."/>
            <person name="Bluhm B."/>
            <person name="Cannon C."/>
            <person name="Castanera R."/>
            <person name="Culley D."/>
            <person name="Daum C."/>
            <person name="Ezra D."/>
            <person name="Gonzalez J."/>
            <person name="Henrissat B."/>
            <person name="Kuo A."/>
            <person name="Liang C."/>
            <person name="Lipzen A."/>
            <person name="Lutzoni F."/>
            <person name="Magnuson J."/>
            <person name="Mondo S."/>
            <person name="Nolan M."/>
            <person name="Ohm R."/>
            <person name="Pangilinan J."/>
            <person name="Park H.-J."/>
            <person name="Ramirez L."/>
            <person name="Alfaro M."/>
            <person name="Sun H."/>
            <person name="Tritt A."/>
            <person name="Yoshinaga Y."/>
            <person name="Zwiers L.-H."/>
            <person name="Turgeon B."/>
            <person name="Goodwin S."/>
            <person name="Spatafora J."/>
            <person name="Crous P."/>
            <person name="Grigoriev I."/>
        </authorList>
    </citation>
    <scope>NUCLEOTIDE SEQUENCE</scope>
    <source>
        <strain evidence="2">CBS 122368</strain>
    </source>
</reference>
<evidence type="ECO:0000313" key="2">
    <source>
        <dbReference type="EMBL" id="KAF2243351.1"/>
    </source>
</evidence>
<feature type="region of interest" description="Disordered" evidence="1">
    <location>
        <begin position="125"/>
        <end position="161"/>
    </location>
</feature>
<name>A0A6A6HZ59_9PLEO</name>
<evidence type="ECO:0000313" key="3">
    <source>
        <dbReference type="Proteomes" id="UP000800094"/>
    </source>
</evidence>
<proteinExistence type="predicted"/>
<evidence type="ECO:0000256" key="1">
    <source>
        <dbReference type="SAM" id="MobiDB-lite"/>
    </source>
</evidence>
<dbReference type="Proteomes" id="UP000800094">
    <property type="component" value="Unassembled WGS sequence"/>
</dbReference>
<dbReference type="GeneID" id="54589250"/>
<dbReference type="EMBL" id="ML987205">
    <property type="protein sequence ID" value="KAF2243351.1"/>
    <property type="molecule type" value="Genomic_DNA"/>
</dbReference>
<gene>
    <name evidence="2" type="ORF">BU26DRAFT_609415</name>
</gene>
<feature type="compositionally biased region" description="Low complexity" evidence="1">
    <location>
        <begin position="136"/>
        <end position="148"/>
    </location>
</feature>
<protein>
    <submittedName>
        <fullName evidence="2">Uncharacterized protein</fullName>
    </submittedName>
</protein>
<dbReference type="AlphaFoldDB" id="A0A6A6HZ59"/>
<dbReference type="RefSeq" id="XP_033678355.1">
    <property type="nucleotide sequence ID" value="XM_033835920.1"/>
</dbReference>
<organism evidence="2 3">
    <name type="scientific">Trematosphaeria pertusa</name>
    <dbReference type="NCBI Taxonomy" id="390896"/>
    <lineage>
        <taxon>Eukaryota</taxon>
        <taxon>Fungi</taxon>
        <taxon>Dikarya</taxon>
        <taxon>Ascomycota</taxon>
        <taxon>Pezizomycotina</taxon>
        <taxon>Dothideomycetes</taxon>
        <taxon>Pleosporomycetidae</taxon>
        <taxon>Pleosporales</taxon>
        <taxon>Massarineae</taxon>
        <taxon>Trematosphaeriaceae</taxon>
        <taxon>Trematosphaeria</taxon>
    </lineage>
</organism>
<accession>A0A6A6HZ59</accession>
<sequence>MRAMATLRKPIVCMCAQHSESAPRYGKRITKVAKWNFILSAPCQLCLLSSSGAFINYSKTPRTRKGFSPAVPSPAFTFSNHSQIEPGLLRHGSGLLGDLSVRYPKSQCSCRNRTDSVDLAKGIPQKTPRLAQRALPGRSSWRSGPGRSRAARSPHKICSGS</sequence>